<dbReference type="PANTHER" id="PTHR10426">
    <property type="entry name" value="STRICTOSIDINE SYNTHASE-RELATED"/>
    <property type="match status" value="1"/>
</dbReference>
<evidence type="ECO:0000313" key="8">
    <source>
        <dbReference type="RefSeq" id="XP_022158781.1"/>
    </source>
</evidence>
<dbReference type="FunFam" id="2.120.10.30:FF:000032">
    <property type="entry name" value="Protein STRICTOSIDINE SYNTHASE-LIKE 13"/>
    <property type="match status" value="1"/>
</dbReference>
<dbReference type="GeneID" id="111025248"/>
<protein>
    <submittedName>
        <fullName evidence="8">Protein STRICTOSIDINE SYNTHASE-LIKE 10</fullName>
    </submittedName>
</protein>
<dbReference type="Pfam" id="PF03088">
    <property type="entry name" value="Str_synth"/>
    <property type="match status" value="1"/>
</dbReference>
<dbReference type="Gene3D" id="2.120.10.30">
    <property type="entry name" value="TolB, C-terminal domain"/>
    <property type="match status" value="1"/>
</dbReference>
<proteinExistence type="inferred from homology"/>
<gene>
    <name evidence="8" type="primary">LOC111025248</name>
</gene>
<dbReference type="PANTHER" id="PTHR10426:SF69">
    <property type="entry name" value="PROTEIN STRICTOSIDINE SYNTHASE-LIKE 10"/>
    <property type="match status" value="1"/>
</dbReference>
<reference evidence="8" key="1">
    <citation type="submission" date="2025-08" db="UniProtKB">
        <authorList>
            <consortium name="RefSeq"/>
        </authorList>
    </citation>
    <scope>IDENTIFICATION</scope>
    <source>
        <strain evidence="8">OHB3-1</strain>
    </source>
</reference>
<evidence type="ECO:0000256" key="1">
    <source>
        <dbReference type="ARBA" id="ARBA00004116"/>
    </source>
</evidence>
<dbReference type="GO" id="GO:0012505">
    <property type="term" value="C:endomembrane system"/>
    <property type="evidence" value="ECO:0007669"/>
    <property type="project" value="TreeGrafter"/>
</dbReference>
<evidence type="ECO:0000256" key="5">
    <source>
        <dbReference type="ARBA" id="ARBA00023180"/>
    </source>
</evidence>
<accession>A0A6J1E1Z6</accession>
<sequence length="377" mass="41121">MNSMLTLTVAALAAVVAIVFSLQSPLLKLNQFLAPPQIAGTHDFLHSATVLPLTGAVGPESLVFDPNGEGPYTGVADGRILKWQGDGRGWTDFAVTSSQRSECVRPFALELEHVCGRPLGLRFHKKTGDLYIADAYLGLHVVGPAGGLATKLVTEFEGKPLLFTNDLDIDAVADVIYFTDSSTVFQRRQFMASILSGDKTGRLFKYHLASKQVTLLQEGLAFANGVSLSKDNSYVLVVESITGRILRHWLRGSEAGNVEVLAQLPGFPDNIRRNRRGEYWIALHSKKGVVGNLVTSTSWFGNLLLKLPFDFKKLHGLLVGGKPHATAVKLSGEGVLLEILEDCEGKTLKFISEVEERDGKLWFGSVLMPFVGVYEPK</sequence>
<keyword evidence="3" id="KW-0926">Vacuole</keyword>
<evidence type="ECO:0000313" key="7">
    <source>
        <dbReference type="Proteomes" id="UP000504603"/>
    </source>
</evidence>
<evidence type="ECO:0000256" key="3">
    <source>
        <dbReference type="ARBA" id="ARBA00022554"/>
    </source>
</evidence>
<dbReference type="KEGG" id="mcha:111025248"/>
<dbReference type="GO" id="GO:0016787">
    <property type="term" value="F:hydrolase activity"/>
    <property type="evidence" value="ECO:0007669"/>
    <property type="project" value="TreeGrafter"/>
</dbReference>
<evidence type="ECO:0000256" key="4">
    <source>
        <dbReference type="ARBA" id="ARBA00022729"/>
    </source>
</evidence>
<dbReference type="Proteomes" id="UP000504603">
    <property type="component" value="Unplaced"/>
</dbReference>
<evidence type="ECO:0000259" key="6">
    <source>
        <dbReference type="Pfam" id="PF03088"/>
    </source>
</evidence>
<comment type="similarity">
    <text evidence="2">Belongs to the strictosidine synthase family.</text>
</comment>
<dbReference type="OrthoDB" id="5307922at2759"/>
<dbReference type="Pfam" id="PF20067">
    <property type="entry name" value="SSL_N"/>
    <property type="match status" value="1"/>
</dbReference>
<feature type="domain" description="Strictosidine synthase conserved region" evidence="6">
    <location>
        <begin position="165"/>
        <end position="252"/>
    </location>
</feature>
<comment type="subcellular location">
    <subcellularLocation>
        <location evidence="1">Vacuole</location>
    </subcellularLocation>
</comment>
<dbReference type="InterPro" id="IPR018119">
    <property type="entry name" value="Strictosidine_synth_cons-reg"/>
</dbReference>
<keyword evidence="7" id="KW-1185">Reference proteome</keyword>
<keyword evidence="4" id="KW-0732">Signal</keyword>
<dbReference type="SUPFAM" id="SSF63829">
    <property type="entry name" value="Calcium-dependent phosphotriesterase"/>
    <property type="match status" value="1"/>
</dbReference>
<name>A0A6J1E1Z6_MOMCH</name>
<keyword evidence="5" id="KW-0325">Glycoprotein</keyword>
<dbReference type="InterPro" id="IPR011042">
    <property type="entry name" value="6-blade_b-propeller_TolB-like"/>
</dbReference>
<evidence type="ECO:0000256" key="2">
    <source>
        <dbReference type="ARBA" id="ARBA00009191"/>
    </source>
</evidence>
<organism evidence="7 8">
    <name type="scientific">Momordica charantia</name>
    <name type="common">Bitter gourd</name>
    <name type="synonym">Balsam pear</name>
    <dbReference type="NCBI Taxonomy" id="3673"/>
    <lineage>
        <taxon>Eukaryota</taxon>
        <taxon>Viridiplantae</taxon>
        <taxon>Streptophyta</taxon>
        <taxon>Embryophyta</taxon>
        <taxon>Tracheophyta</taxon>
        <taxon>Spermatophyta</taxon>
        <taxon>Magnoliopsida</taxon>
        <taxon>eudicotyledons</taxon>
        <taxon>Gunneridae</taxon>
        <taxon>Pentapetalae</taxon>
        <taxon>rosids</taxon>
        <taxon>fabids</taxon>
        <taxon>Cucurbitales</taxon>
        <taxon>Cucurbitaceae</taxon>
        <taxon>Momordiceae</taxon>
        <taxon>Momordica</taxon>
    </lineage>
</organism>
<dbReference type="RefSeq" id="XP_022158781.1">
    <property type="nucleotide sequence ID" value="XM_022303089.1"/>
</dbReference>
<dbReference type="AlphaFoldDB" id="A0A6J1E1Z6"/>
<dbReference type="GO" id="GO:0005773">
    <property type="term" value="C:vacuole"/>
    <property type="evidence" value="ECO:0007669"/>
    <property type="project" value="UniProtKB-SubCell"/>
</dbReference>